<keyword evidence="2 5" id="KW-0812">Transmembrane</keyword>
<dbReference type="EMBL" id="FMYO01000003">
    <property type="protein sequence ID" value="SDC10602.1"/>
    <property type="molecule type" value="Genomic_DNA"/>
</dbReference>
<evidence type="ECO:0000256" key="1">
    <source>
        <dbReference type="ARBA" id="ARBA00004141"/>
    </source>
</evidence>
<evidence type="ECO:0000313" key="6">
    <source>
        <dbReference type="EMBL" id="SDC10602.1"/>
    </source>
</evidence>
<accession>A0A1G6IVI0</accession>
<proteinExistence type="predicted"/>
<feature type="transmembrane region" description="Helical" evidence="5">
    <location>
        <begin position="200"/>
        <end position="219"/>
    </location>
</feature>
<feature type="transmembrane region" description="Helical" evidence="5">
    <location>
        <begin position="103"/>
        <end position="126"/>
    </location>
</feature>
<protein>
    <submittedName>
        <fullName evidence="6">Bile acid:Na+ symporter, BASS family</fullName>
    </submittedName>
</protein>
<dbReference type="InterPro" id="IPR002657">
    <property type="entry name" value="BilAc:Na_symport/Acr3"/>
</dbReference>
<sequence>MDSGLFTLFLPLILAFMMIGLGLELTVKDFLRIRHHPKAIFLALFSQQVILVGVAFFICILFKPSPLLAVGLMLLAASPGGPTANLISYIFKGDVVLNLTLTALNSIICTFTLPFIVNLSMLYFLGESQSITMPVEKIIQVFLIILVPVGLGMLIRSIVPQIALQLNRPMRLFSVIFLVALFSYALYRERFNVTEYFAEIGVAIALFCFISFLVGYLVPHLSGISDRQARACTFEVGIHNTGIALTIALSVLSNTTIAIPAGIYTIFMYIFAFAFGYILNKNPQLLHKDKVRTLNG</sequence>
<keyword evidence="7" id="KW-1185">Reference proteome</keyword>
<dbReference type="PANTHER" id="PTHR10361:SF24">
    <property type="entry name" value="P3 PROTEIN"/>
    <property type="match status" value="1"/>
</dbReference>
<evidence type="ECO:0000313" key="7">
    <source>
        <dbReference type="Proteomes" id="UP000243468"/>
    </source>
</evidence>
<feature type="transmembrane region" description="Helical" evidence="5">
    <location>
        <begin position="171"/>
        <end position="188"/>
    </location>
</feature>
<evidence type="ECO:0000256" key="3">
    <source>
        <dbReference type="ARBA" id="ARBA00022989"/>
    </source>
</evidence>
<organism evidence="6 7">
    <name type="scientific">Acinetobacter kookii</name>
    <dbReference type="NCBI Taxonomy" id="1226327"/>
    <lineage>
        <taxon>Bacteria</taxon>
        <taxon>Pseudomonadati</taxon>
        <taxon>Pseudomonadota</taxon>
        <taxon>Gammaproteobacteria</taxon>
        <taxon>Moraxellales</taxon>
        <taxon>Moraxellaceae</taxon>
        <taxon>Acinetobacter</taxon>
    </lineage>
</organism>
<dbReference type="Proteomes" id="UP000243468">
    <property type="component" value="Unassembled WGS sequence"/>
</dbReference>
<feature type="transmembrane region" description="Helical" evidence="5">
    <location>
        <begin position="231"/>
        <end position="251"/>
    </location>
</feature>
<feature type="transmembrane region" description="Helical" evidence="5">
    <location>
        <begin position="68"/>
        <end position="91"/>
    </location>
</feature>
<feature type="transmembrane region" description="Helical" evidence="5">
    <location>
        <begin position="138"/>
        <end position="159"/>
    </location>
</feature>
<dbReference type="Gene3D" id="1.20.1530.20">
    <property type="match status" value="1"/>
</dbReference>
<feature type="transmembrane region" description="Helical" evidence="5">
    <location>
        <begin position="6"/>
        <end position="27"/>
    </location>
</feature>
<dbReference type="InterPro" id="IPR004710">
    <property type="entry name" value="Bilac:Na_transpt"/>
</dbReference>
<dbReference type="AlphaFoldDB" id="A0A1G6IVI0"/>
<feature type="transmembrane region" description="Helical" evidence="5">
    <location>
        <begin position="39"/>
        <end position="62"/>
    </location>
</feature>
<evidence type="ECO:0000256" key="5">
    <source>
        <dbReference type="SAM" id="Phobius"/>
    </source>
</evidence>
<dbReference type="RefSeq" id="WP_092819376.1">
    <property type="nucleotide sequence ID" value="NZ_BAABKJ010000004.1"/>
</dbReference>
<evidence type="ECO:0000256" key="4">
    <source>
        <dbReference type="ARBA" id="ARBA00023136"/>
    </source>
</evidence>
<dbReference type="PANTHER" id="PTHR10361">
    <property type="entry name" value="SODIUM-BILE ACID COTRANSPORTER"/>
    <property type="match status" value="1"/>
</dbReference>
<feature type="transmembrane region" description="Helical" evidence="5">
    <location>
        <begin position="257"/>
        <end position="279"/>
    </location>
</feature>
<dbReference type="GO" id="GO:0016020">
    <property type="term" value="C:membrane"/>
    <property type="evidence" value="ECO:0007669"/>
    <property type="project" value="UniProtKB-SubCell"/>
</dbReference>
<keyword evidence="4 5" id="KW-0472">Membrane</keyword>
<dbReference type="InterPro" id="IPR038770">
    <property type="entry name" value="Na+/solute_symporter_sf"/>
</dbReference>
<comment type="subcellular location">
    <subcellularLocation>
        <location evidence="1">Membrane</location>
        <topology evidence="1">Multi-pass membrane protein</topology>
    </subcellularLocation>
</comment>
<dbReference type="STRING" id="1226327.SAMN05421732_103143"/>
<reference evidence="7" key="1">
    <citation type="submission" date="2016-09" db="EMBL/GenBank/DDBJ databases">
        <authorList>
            <person name="Varghese N."/>
            <person name="Submissions S."/>
        </authorList>
    </citation>
    <scope>NUCLEOTIDE SEQUENCE [LARGE SCALE GENOMIC DNA]</scope>
    <source>
        <strain evidence="7">ANC 4667</strain>
    </source>
</reference>
<dbReference type="Pfam" id="PF01758">
    <property type="entry name" value="SBF"/>
    <property type="match status" value="1"/>
</dbReference>
<evidence type="ECO:0000256" key="2">
    <source>
        <dbReference type="ARBA" id="ARBA00022692"/>
    </source>
</evidence>
<keyword evidence="3 5" id="KW-1133">Transmembrane helix</keyword>
<gene>
    <name evidence="6" type="ORF">SAMN05421732_103143</name>
</gene>
<dbReference type="OrthoDB" id="9806785at2"/>
<name>A0A1G6IVI0_9GAMM</name>